<organism evidence="1 2">
    <name type="scientific">Zunongwangia pacifica</name>
    <dbReference type="NCBI Taxonomy" id="2911062"/>
    <lineage>
        <taxon>Bacteria</taxon>
        <taxon>Pseudomonadati</taxon>
        <taxon>Bacteroidota</taxon>
        <taxon>Flavobacteriia</taxon>
        <taxon>Flavobacteriales</taxon>
        <taxon>Flavobacteriaceae</taxon>
        <taxon>Zunongwangia</taxon>
    </lineage>
</organism>
<name>A0A9X1ZWQ1_9FLAO</name>
<dbReference type="PROSITE" id="PS51257">
    <property type="entry name" value="PROKAR_LIPOPROTEIN"/>
    <property type="match status" value="1"/>
</dbReference>
<dbReference type="AlphaFoldDB" id="A0A9X1ZWQ1"/>
<dbReference type="Proteomes" id="UP001139521">
    <property type="component" value="Unassembled WGS sequence"/>
</dbReference>
<evidence type="ECO:0000313" key="1">
    <source>
        <dbReference type="EMBL" id="MCL6220600.1"/>
    </source>
</evidence>
<evidence type="ECO:0008006" key="3">
    <source>
        <dbReference type="Google" id="ProtNLM"/>
    </source>
</evidence>
<proteinExistence type="predicted"/>
<evidence type="ECO:0000313" key="2">
    <source>
        <dbReference type="Proteomes" id="UP001139521"/>
    </source>
</evidence>
<comment type="caution">
    <text evidence="1">The sequence shown here is derived from an EMBL/GenBank/DDBJ whole genome shotgun (WGS) entry which is preliminary data.</text>
</comment>
<sequence>MKTKGLLILIMIVFTACNMYRRVVKNDIKIANGYYAIGSIIEGDDNKSYPIYDEKIKLSWRENKLGQREINRVNRSLNQNEKLEIIDSLDIFPKALVVEIADYPSVISNLKQPNNRKELSLLKNDPSLRLVYSLNIFFKEKEASQIKDASVLYLTNPSKGIYSIEAIQRDGVKNRIYFQDGIIIEKATKGFCWQLNYRNQPELIDISNRCPKGTEKDSQDLEVIDKIDGAW</sequence>
<dbReference type="EMBL" id="JAKHSK010000046">
    <property type="protein sequence ID" value="MCL6220600.1"/>
    <property type="molecule type" value="Genomic_DNA"/>
</dbReference>
<accession>A0A9X1ZWQ1</accession>
<keyword evidence="2" id="KW-1185">Reference proteome</keyword>
<reference evidence="1" key="1">
    <citation type="submission" date="2022-01" db="EMBL/GenBank/DDBJ databases">
        <title>Genome sequencing of Zunongwangia sp. M21534 genome.</title>
        <authorList>
            <person name="Chen Y."/>
            <person name="Dong C."/>
            <person name="Shao Z."/>
        </authorList>
    </citation>
    <scope>NUCLEOTIDE SEQUENCE</scope>
    <source>
        <strain evidence="1">MCCC M21534</strain>
    </source>
</reference>
<dbReference type="RefSeq" id="WP_249603293.1">
    <property type="nucleotide sequence ID" value="NZ_JAKHSK010000046.1"/>
</dbReference>
<protein>
    <recommendedName>
        <fullName evidence="3">Lipoprotein</fullName>
    </recommendedName>
</protein>
<gene>
    <name evidence="1" type="ORF">L1967_20090</name>
</gene>